<gene>
    <name evidence="14" type="primary">lysA</name>
    <name evidence="14" type="ORF">C7S18_07680</name>
</gene>
<dbReference type="OrthoDB" id="9802241at2"/>
<keyword evidence="6" id="KW-0210">Decarboxylase</keyword>
<protein>
    <recommendedName>
        <fullName evidence="10">Diaminopimelate decarboxylase</fullName>
        <ecNumber evidence="10">4.1.1.20</ecNumber>
    </recommendedName>
</protein>
<keyword evidence="15" id="KW-1185">Reference proteome</keyword>
<comment type="cofactor">
    <cofactor evidence="1 11">
        <name>pyridoxal 5'-phosphate</name>
        <dbReference type="ChEBI" id="CHEBI:597326"/>
    </cofactor>
</comment>
<dbReference type="PRINTS" id="PR01179">
    <property type="entry name" value="ODADCRBXLASE"/>
</dbReference>
<comment type="pathway">
    <text evidence="12">Amino-acid biosynthesis; L-methionine biosynthesis via de novo pathway; L-homoserine from L-aspartate: step 1/3.</text>
</comment>
<dbReference type="InterPro" id="IPR018042">
    <property type="entry name" value="Aspartate_kinase_CS"/>
</dbReference>
<reference evidence="14 15" key="2">
    <citation type="submission" date="2018-03" db="EMBL/GenBank/DDBJ databases">
        <authorList>
            <person name="Keele B.F."/>
        </authorList>
    </citation>
    <scope>NUCLEOTIDE SEQUENCE [LARGE SCALE GENOMIC DNA]</scope>
    <source>
        <strain evidence="14 15">D13</strain>
    </source>
</reference>
<dbReference type="Gene3D" id="2.40.37.10">
    <property type="entry name" value="Lyase, Ornithine Decarboxylase, Chain A, domain 1"/>
    <property type="match status" value="1"/>
</dbReference>
<dbReference type="InterPro" id="IPR002986">
    <property type="entry name" value="DAP_deCOOHase_LysA"/>
</dbReference>
<keyword evidence="8 11" id="KW-0663">Pyridoxal phosphate</keyword>
<dbReference type="InterPro" id="IPR022644">
    <property type="entry name" value="De-COase2_N"/>
</dbReference>
<keyword evidence="4" id="KW-0547">Nucleotide-binding</keyword>
<dbReference type="UniPathway" id="UPA00050">
    <property type="reaction ID" value="UER00461"/>
</dbReference>
<evidence type="ECO:0000256" key="9">
    <source>
        <dbReference type="ARBA" id="ARBA00023239"/>
    </source>
</evidence>
<dbReference type="Pfam" id="PF00696">
    <property type="entry name" value="AA_kinase"/>
    <property type="match status" value="1"/>
</dbReference>
<evidence type="ECO:0000256" key="5">
    <source>
        <dbReference type="ARBA" id="ARBA00022777"/>
    </source>
</evidence>
<dbReference type="NCBIfam" id="TIGR01048">
    <property type="entry name" value="lysA"/>
    <property type="match status" value="1"/>
</dbReference>
<dbReference type="InterPro" id="IPR001341">
    <property type="entry name" value="Asp_kinase"/>
</dbReference>
<feature type="modified residue" description="N6-(pyridoxal phosphate)lysine" evidence="11">
    <location>
        <position position="535"/>
    </location>
</feature>
<name>A0A2P1PQG9_9GAMM</name>
<dbReference type="Gene3D" id="1.20.120.1320">
    <property type="entry name" value="Aspartokinase, catalytic domain"/>
    <property type="match status" value="1"/>
</dbReference>
<evidence type="ECO:0000256" key="2">
    <source>
        <dbReference type="ARBA" id="ARBA00004766"/>
    </source>
</evidence>
<comment type="pathway">
    <text evidence="2 12">Amino-acid biosynthesis; L-lysine biosynthesis via DAP pathway; (S)-tetrahydrodipicolinate from L-aspartate: step 1/4.</text>
</comment>
<keyword evidence="3" id="KW-0808">Transferase</keyword>
<dbReference type="PROSITE" id="PS00878">
    <property type="entry name" value="ODR_DC_2_1"/>
    <property type="match status" value="1"/>
</dbReference>
<dbReference type="SUPFAM" id="SSF51419">
    <property type="entry name" value="PLP-binding barrel"/>
    <property type="match status" value="1"/>
</dbReference>
<keyword evidence="12" id="KW-0028">Amino-acid biosynthesis</keyword>
<dbReference type="InterPro" id="IPR000183">
    <property type="entry name" value="Orn/DAP/Arg_de-COase"/>
</dbReference>
<comment type="pathway">
    <text evidence="12">Amino-acid biosynthesis; L-threonine biosynthesis; L-threonine from L-aspartate: step 1/5.</text>
</comment>
<dbReference type="InterPro" id="IPR022657">
    <property type="entry name" value="De-COase2_CS"/>
</dbReference>
<dbReference type="SUPFAM" id="SSF50621">
    <property type="entry name" value="Alanine racemase C-terminal domain-like"/>
    <property type="match status" value="1"/>
</dbReference>
<evidence type="ECO:0000313" key="15">
    <source>
        <dbReference type="Proteomes" id="UP000241074"/>
    </source>
</evidence>
<organism evidence="14 15">
    <name type="scientific">Ahniella affigens</name>
    <dbReference type="NCBI Taxonomy" id="2021234"/>
    <lineage>
        <taxon>Bacteria</taxon>
        <taxon>Pseudomonadati</taxon>
        <taxon>Pseudomonadota</taxon>
        <taxon>Gammaproteobacteria</taxon>
        <taxon>Lysobacterales</taxon>
        <taxon>Rhodanobacteraceae</taxon>
        <taxon>Ahniella</taxon>
    </lineage>
</organism>
<evidence type="ECO:0000256" key="11">
    <source>
        <dbReference type="PIRSR" id="PIRSR600183-50"/>
    </source>
</evidence>
<evidence type="ECO:0000313" key="14">
    <source>
        <dbReference type="EMBL" id="AVP97079.1"/>
    </source>
</evidence>
<dbReference type="GO" id="GO:0008836">
    <property type="term" value="F:diaminopimelate decarboxylase activity"/>
    <property type="evidence" value="ECO:0007669"/>
    <property type="project" value="UniProtKB-UniRule"/>
</dbReference>
<dbReference type="GO" id="GO:0005524">
    <property type="term" value="F:ATP binding"/>
    <property type="evidence" value="ECO:0007669"/>
    <property type="project" value="UniProtKB-KW"/>
</dbReference>
<dbReference type="InterPro" id="IPR001048">
    <property type="entry name" value="Asp/Glu/Uridylate_kinase"/>
</dbReference>
<dbReference type="InterPro" id="IPR002912">
    <property type="entry name" value="ACT_dom"/>
</dbReference>
<evidence type="ECO:0000256" key="4">
    <source>
        <dbReference type="ARBA" id="ARBA00022741"/>
    </source>
</evidence>
<dbReference type="GO" id="GO:0009089">
    <property type="term" value="P:lysine biosynthetic process via diaminopimelate"/>
    <property type="evidence" value="ECO:0007669"/>
    <property type="project" value="UniProtKB-UniRule"/>
</dbReference>
<reference evidence="14 15" key="1">
    <citation type="submission" date="2018-03" db="EMBL/GenBank/DDBJ databases">
        <title>Ahniella affigens gen. nov., sp. nov., a gammaproteobacterium isolated from sandy soil near a stream.</title>
        <authorList>
            <person name="Ko Y."/>
            <person name="Kim J.-H."/>
        </authorList>
    </citation>
    <scope>NUCLEOTIDE SEQUENCE [LARGE SCALE GENOMIC DNA]</scope>
    <source>
        <strain evidence="14 15">D13</strain>
    </source>
</reference>
<dbReference type="PANTHER" id="PTHR43727:SF2">
    <property type="entry name" value="GROUP IV DECARBOXYLASE"/>
    <property type="match status" value="1"/>
</dbReference>
<dbReference type="SUPFAM" id="SSF53633">
    <property type="entry name" value="Carbamate kinase-like"/>
    <property type="match status" value="1"/>
</dbReference>
<dbReference type="PANTHER" id="PTHR43727">
    <property type="entry name" value="DIAMINOPIMELATE DECARBOXYLASE"/>
    <property type="match status" value="1"/>
</dbReference>
<dbReference type="EMBL" id="CP027860">
    <property type="protein sequence ID" value="AVP97079.1"/>
    <property type="molecule type" value="Genomic_DNA"/>
</dbReference>
<proteinExistence type="predicted"/>
<dbReference type="InterPro" id="IPR045865">
    <property type="entry name" value="ACT-like_dom_sf"/>
</dbReference>
<feature type="active site" description="Proton donor" evidence="11">
    <location>
        <position position="809"/>
    </location>
</feature>
<dbReference type="InterPro" id="IPR029066">
    <property type="entry name" value="PLP-binding_barrel"/>
</dbReference>
<evidence type="ECO:0000256" key="1">
    <source>
        <dbReference type="ARBA" id="ARBA00001933"/>
    </source>
</evidence>
<dbReference type="InterPro" id="IPR042199">
    <property type="entry name" value="AsparK_Bifunc_asparK/hSer_DH"/>
</dbReference>
<dbReference type="KEGG" id="xba:C7S18_07680"/>
<dbReference type="UniPathway" id="UPA00034">
    <property type="reaction ID" value="UER00015"/>
</dbReference>
<dbReference type="PRINTS" id="PR01181">
    <property type="entry name" value="DAPDCRBXLASE"/>
</dbReference>
<evidence type="ECO:0000256" key="8">
    <source>
        <dbReference type="ARBA" id="ARBA00022898"/>
    </source>
</evidence>
<keyword evidence="9" id="KW-0456">Lyase</keyword>
<evidence type="ECO:0000256" key="12">
    <source>
        <dbReference type="RuleBase" id="RU004249"/>
    </source>
</evidence>
<dbReference type="GO" id="GO:0004072">
    <property type="term" value="F:aspartate kinase activity"/>
    <property type="evidence" value="ECO:0007669"/>
    <property type="project" value="InterPro"/>
</dbReference>
<evidence type="ECO:0000256" key="3">
    <source>
        <dbReference type="ARBA" id="ARBA00022679"/>
    </source>
</evidence>
<sequence>MAPTNRFVVLKFGGTSVATAARWRAIHEISQARRRDGFQVVIVVSALSGVTNLLQAIIDATGASVRQQALTDIRSKHEQLLDSLGLAMPESVVRQLAELAALVEQASDLSAKLDWQARLMAQGELLSSQLGVALFRHWQTEADWLDSRQVLQAIDEENQSDWGRWLSVNCQCQRQPIWNQRLLAEASTHIAPGFMARNADGQTVILGRGGSDTSAAYLGAVLGAERVEIWTDVAGMFSADPRQVPEARLLGELDFEEAQEITTTGAKVLHPRSIGPVRETDTPLWIKDTNRPDLAGTVICAKTKERAPSIKAISQRKGVVLVSMETLGMWNQVGFLADVFAAFKQHGLSVDLIGSAETNVTVSLDPSENLVNSNVLEALCTDLAKVCRVKVIGPCAAITLVGRGMRAMLSRLSAVFGEVGSRRVHLISQSSNDLNLTFVVDESEAVGLLGNLHQALVHAGVMRVDDMAVFGPSWSSLYRSEHSAPTPWWQTEQAALLDVAAGRSPRYVYHADTIRERAQALRAISSVDRWFYAQKANDHASVLKLIAEAGLDIECVSPGELAQAQAAAPKAARLYTPNFASADELRAACTQATELSVDAVQALQFAPDAYAGRRILLRLDLGVGRGHHDKVRTGGARSKFGIALNDLPAALQAAQAAGAIVYGLHAHLGSGILDLGHFREVYAHLASLAERIPSVAVLNIGGGLGVPYWPDERPLDLAALAATLAEVKAAYPQFELWMEPGRFLVAEAGVLLTRVTQIKHKQGVQFVGVDAGMHVLARPALYEAYHGIWNLSKAGQPADTLVTVVGQICESGDVLGRDRRIAAPEVGDVLLLSHAGAYGAVMASQYNRRPAADEVML</sequence>
<dbReference type="NCBIfam" id="NF006515">
    <property type="entry name" value="PRK08961.1"/>
    <property type="match status" value="1"/>
</dbReference>
<dbReference type="PIRSF" id="PIRSF036459">
    <property type="entry name" value="DAP_dec_asp_kin"/>
    <property type="match status" value="1"/>
</dbReference>
<dbReference type="Gene3D" id="3.40.1160.10">
    <property type="entry name" value="Acetylglutamate kinase-like"/>
    <property type="match status" value="1"/>
</dbReference>
<dbReference type="SUPFAM" id="SSF55021">
    <property type="entry name" value="ACT-like"/>
    <property type="match status" value="2"/>
</dbReference>
<dbReference type="NCBIfam" id="TIGR00657">
    <property type="entry name" value="asp_kinases"/>
    <property type="match status" value="1"/>
</dbReference>
<dbReference type="InterPro" id="IPR036393">
    <property type="entry name" value="AceGlu_kinase-like_sf"/>
</dbReference>
<dbReference type="Pfam" id="PF02784">
    <property type="entry name" value="Orn_Arg_deC_N"/>
    <property type="match status" value="1"/>
</dbReference>
<feature type="domain" description="ACT" evidence="13">
    <location>
        <begin position="324"/>
        <end position="394"/>
    </location>
</feature>
<dbReference type="PROSITE" id="PS00879">
    <property type="entry name" value="ODR_DC_2_2"/>
    <property type="match status" value="1"/>
</dbReference>
<dbReference type="UniPathway" id="UPA00051">
    <property type="reaction ID" value="UER00462"/>
</dbReference>
<dbReference type="PROSITE" id="PS51671">
    <property type="entry name" value="ACT"/>
    <property type="match status" value="1"/>
</dbReference>
<evidence type="ECO:0000259" key="13">
    <source>
        <dbReference type="PROSITE" id="PS51671"/>
    </source>
</evidence>
<dbReference type="PROSITE" id="PS00324">
    <property type="entry name" value="ASPARTOKINASE"/>
    <property type="match status" value="1"/>
</dbReference>
<keyword evidence="7" id="KW-0067">ATP-binding</keyword>
<dbReference type="Proteomes" id="UP000241074">
    <property type="component" value="Chromosome"/>
</dbReference>
<dbReference type="InterPro" id="IPR011246">
    <property type="entry name" value="DAP_dec_asp_kin"/>
</dbReference>
<dbReference type="AlphaFoldDB" id="A0A2P1PQG9"/>
<dbReference type="Gene3D" id="3.30.70.260">
    <property type="match status" value="2"/>
</dbReference>
<dbReference type="Gene3D" id="3.20.20.10">
    <property type="entry name" value="Alanine racemase"/>
    <property type="match status" value="1"/>
</dbReference>
<evidence type="ECO:0000256" key="7">
    <source>
        <dbReference type="ARBA" id="ARBA00022840"/>
    </source>
</evidence>
<dbReference type="InterPro" id="IPR009006">
    <property type="entry name" value="Ala_racemase/Decarboxylase_C"/>
</dbReference>
<dbReference type="GO" id="GO:0009088">
    <property type="term" value="P:threonine biosynthetic process"/>
    <property type="evidence" value="ECO:0007669"/>
    <property type="project" value="UniProtKB-UniPathway"/>
</dbReference>
<keyword evidence="5" id="KW-0418">Kinase</keyword>
<dbReference type="EC" id="4.1.1.20" evidence="10"/>
<evidence type="ECO:0000256" key="10">
    <source>
        <dbReference type="NCBIfam" id="TIGR01048"/>
    </source>
</evidence>
<evidence type="ECO:0000256" key="6">
    <source>
        <dbReference type="ARBA" id="ARBA00022793"/>
    </source>
</evidence>
<accession>A0A2P1PQG9</accession>
<dbReference type="InterPro" id="IPR022653">
    <property type="entry name" value="De-COase2_pyr-phos_BS"/>
</dbReference>